<name>A0A6G1WV77_9HYPH</name>
<dbReference type="AlphaFoldDB" id="A0A6G1WV77"/>
<comment type="caution">
    <text evidence="1">The sequence shown here is derived from an EMBL/GenBank/DDBJ whole genome shotgun (WGS) entry which is preliminary data.</text>
</comment>
<dbReference type="Pfam" id="PF06169">
    <property type="entry name" value="DUF982"/>
    <property type="match status" value="1"/>
</dbReference>
<evidence type="ECO:0000313" key="1">
    <source>
        <dbReference type="EMBL" id="MQW73606.1"/>
    </source>
</evidence>
<dbReference type="RefSeq" id="WP_127587288.1">
    <property type="nucleotide sequence ID" value="NZ_RPJX01000039.1"/>
</dbReference>
<gene>
    <name evidence="1" type="ORF">GHJ91_32325</name>
</gene>
<sequence length="79" mass="8977">MQEFMWDQPVKLSMLGHGERCINGPREALYCLAEWTDAGGWFYERAKNRCHAALEMNGDLALSRQAFIAAAIDASLQWD</sequence>
<dbReference type="InterPro" id="IPR010385">
    <property type="entry name" value="DUF982"/>
</dbReference>
<organism evidence="1">
    <name type="scientific">Sinorhizobium medicae</name>
    <dbReference type="NCBI Taxonomy" id="110321"/>
    <lineage>
        <taxon>Bacteria</taxon>
        <taxon>Pseudomonadati</taxon>
        <taxon>Pseudomonadota</taxon>
        <taxon>Alphaproteobacteria</taxon>
        <taxon>Hyphomicrobiales</taxon>
        <taxon>Rhizobiaceae</taxon>
        <taxon>Sinorhizobium/Ensifer group</taxon>
        <taxon>Sinorhizobium</taxon>
    </lineage>
</organism>
<protein>
    <submittedName>
        <fullName evidence="1">DUF982 domain-containing protein</fullName>
    </submittedName>
</protein>
<dbReference type="Gene3D" id="6.10.250.730">
    <property type="match status" value="1"/>
</dbReference>
<accession>A0A6G1WV77</accession>
<dbReference type="EMBL" id="WISB01000217">
    <property type="protein sequence ID" value="MQW73606.1"/>
    <property type="molecule type" value="Genomic_DNA"/>
</dbReference>
<proteinExistence type="predicted"/>
<reference evidence="1" key="1">
    <citation type="journal article" date="2013" name="Genome Biol.">
        <title>Comparative genomics of the core and accessory genomes of 48 Sinorhizobium strains comprising five genospecies.</title>
        <authorList>
            <person name="Sugawara M."/>
            <person name="Epstein B."/>
            <person name="Badgley B.D."/>
            <person name="Unno T."/>
            <person name="Xu L."/>
            <person name="Reese J."/>
            <person name="Gyaneshwar P."/>
            <person name="Denny R."/>
            <person name="Mudge J."/>
            <person name="Bharti A.K."/>
            <person name="Farmer A.D."/>
            <person name="May G.D."/>
            <person name="Woodward J.E."/>
            <person name="Medigue C."/>
            <person name="Vallenet D."/>
            <person name="Lajus A."/>
            <person name="Rouy Z."/>
            <person name="Martinez-Vaz B."/>
            <person name="Tiffin P."/>
            <person name="Young N.D."/>
            <person name="Sadowsky M.J."/>
        </authorList>
    </citation>
    <scope>NUCLEOTIDE SEQUENCE</scope>
    <source>
        <strain evidence="1">M1</strain>
    </source>
</reference>